<evidence type="ECO:0000313" key="2">
    <source>
        <dbReference type="EMBL" id="KAG9238132.1"/>
    </source>
</evidence>
<proteinExistence type="predicted"/>
<keyword evidence="1" id="KW-0732">Signal</keyword>
<organism evidence="2 3">
    <name type="scientific">Amylocarpus encephaloides</name>
    <dbReference type="NCBI Taxonomy" id="45428"/>
    <lineage>
        <taxon>Eukaryota</taxon>
        <taxon>Fungi</taxon>
        <taxon>Dikarya</taxon>
        <taxon>Ascomycota</taxon>
        <taxon>Pezizomycotina</taxon>
        <taxon>Leotiomycetes</taxon>
        <taxon>Helotiales</taxon>
        <taxon>Helotiales incertae sedis</taxon>
        <taxon>Amylocarpus</taxon>
    </lineage>
</organism>
<evidence type="ECO:0000313" key="3">
    <source>
        <dbReference type="Proteomes" id="UP000824998"/>
    </source>
</evidence>
<dbReference type="Proteomes" id="UP000824998">
    <property type="component" value="Unassembled WGS sequence"/>
</dbReference>
<gene>
    <name evidence="2" type="ORF">BJ875DRAFT_502283</name>
</gene>
<dbReference type="EMBL" id="MU251375">
    <property type="protein sequence ID" value="KAG9238132.1"/>
    <property type="molecule type" value="Genomic_DNA"/>
</dbReference>
<keyword evidence="3" id="KW-1185">Reference proteome</keyword>
<sequence>MQYSVAAVIALAAASVSAGYHNGTVVYTTEVHTAYTTVCPAATEVTFNGVTYTATASQTLTITNCPCTVVKPVTTSSVVYCNTCAPSPAPVYPVNATTPAAPVVPTTPVGTGAAPAPTAPAASPSASPITASSAGKSFAVSGAALAGLLGVAAYIL</sequence>
<reference evidence="2" key="1">
    <citation type="journal article" date="2021" name="IMA Fungus">
        <title>Genomic characterization of three marine fungi, including Emericellopsis atlantica sp. nov. with signatures of a generalist lifestyle and marine biomass degradation.</title>
        <authorList>
            <person name="Hagestad O.C."/>
            <person name="Hou L."/>
            <person name="Andersen J.H."/>
            <person name="Hansen E.H."/>
            <person name="Altermark B."/>
            <person name="Li C."/>
            <person name="Kuhnert E."/>
            <person name="Cox R.J."/>
            <person name="Crous P.W."/>
            <person name="Spatafora J.W."/>
            <person name="Lail K."/>
            <person name="Amirebrahimi M."/>
            <person name="Lipzen A."/>
            <person name="Pangilinan J."/>
            <person name="Andreopoulos W."/>
            <person name="Hayes R.D."/>
            <person name="Ng V."/>
            <person name="Grigoriev I.V."/>
            <person name="Jackson S.A."/>
            <person name="Sutton T.D.S."/>
            <person name="Dobson A.D.W."/>
            <person name="Rama T."/>
        </authorList>
    </citation>
    <scope>NUCLEOTIDE SEQUENCE</scope>
    <source>
        <strain evidence="2">TRa018bII</strain>
    </source>
</reference>
<dbReference type="OrthoDB" id="4094614at2759"/>
<dbReference type="GO" id="GO:0031505">
    <property type="term" value="P:fungal-type cell wall organization"/>
    <property type="evidence" value="ECO:0007669"/>
    <property type="project" value="InterPro"/>
</dbReference>
<dbReference type="GO" id="GO:0005199">
    <property type="term" value="F:structural constituent of cell wall"/>
    <property type="evidence" value="ECO:0007669"/>
    <property type="project" value="InterPro"/>
</dbReference>
<dbReference type="GO" id="GO:0009277">
    <property type="term" value="C:fungal-type cell wall"/>
    <property type="evidence" value="ECO:0007669"/>
    <property type="project" value="TreeGrafter"/>
</dbReference>
<feature type="signal peptide" evidence="1">
    <location>
        <begin position="1"/>
        <end position="18"/>
    </location>
</feature>
<feature type="chain" id="PRO_5040502235" evidence="1">
    <location>
        <begin position="19"/>
        <end position="156"/>
    </location>
</feature>
<accession>A0A9P7YR31</accession>
<dbReference type="InterPro" id="IPR038843">
    <property type="entry name" value="Sed1/Spi1"/>
</dbReference>
<evidence type="ECO:0000256" key="1">
    <source>
        <dbReference type="SAM" id="SignalP"/>
    </source>
</evidence>
<comment type="caution">
    <text evidence="2">The sequence shown here is derived from an EMBL/GenBank/DDBJ whole genome shotgun (WGS) entry which is preliminary data.</text>
</comment>
<dbReference type="PANTHER" id="PTHR35523:SF1">
    <property type="entry name" value="CELL WALL PROTEIN SED1"/>
    <property type="match status" value="1"/>
</dbReference>
<protein>
    <submittedName>
        <fullName evidence="2">Clock-controlled protein 6</fullName>
    </submittedName>
</protein>
<name>A0A9P7YR31_9HELO</name>
<dbReference type="AlphaFoldDB" id="A0A9P7YR31"/>
<dbReference type="PANTHER" id="PTHR35523">
    <property type="entry name" value="CELL WALL PROTEIN SED1"/>
    <property type="match status" value="1"/>
</dbReference>